<dbReference type="EMBL" id="QRHJ01000009">
    <property type="protein sequence ID" value="RHF76978.1"/>
    <property type="molecule type" value="Genomic_DNA"/>
</dbReference>
<dbReference type="AlphaFoldDB" id="A0A414Q878"/>
<evidence type="ECO:0000256" key="2">
    <source>
        <dbReference type="SAM" id="Phobius"/>
    </source>
</evidence>
<feature type="non-terminal residue" evidence="3">
    <location>
        <position position="88"/>
    </location>
</feature>
<evidence type="ECO:0000256" key="1">
    <source>
        <dbReference type="SAM" id="MobiDB-lite"/>
    </source>
</evidence>
<name>A0A414Q878_BACSE</name>
<accession>A0A414Q878</accession>
<keyword evidence="2" id="KW-0472">Membrane</keyword>
<feature type="transmembrane region" description="Helical" evidence="2">
    <location>
        <begin position="21"/>
        <end position="41"/>
    </location>
</feature>
<feature type="region of interest" description="Disordered" evidence="1">
    <location>
        <begin position="66"/>
        <end position="88"/>
    </location>
</feature>
<keyword evidence="2" id="KW-1133">Transmembrane helix</keyword>
<organism evidence="3 4">
    <name type="scientific">Bacteroides stercoris</name>
    <dbReference type="NCBI Taxonomy" id="46506"/>
    <lineage>
        <taxon>Bacteria</taxon>
        <taxon>Pseudomonadati</taxon>
        <taxon>Bacteroidota</taxon>
        <taxon>Bacteroidia</taxon>
        <taxon>Bacteroidales</taxon>
        <taxon>Bacteroidaceae</taxon>
        <taxon>Bacteroides</taxon>
    </lineage>
</organism>
<comment type="caution">
    <text evidence="3">The sequence shown here is derived from an EMBL/GenBank/DDBJ whole genome shotgun (WGS) entry which is preliminary data.</text>
</comment>
<gene>
    <name evidence="3" type="ORF">DW668_05185</name>
</gene>
<evidence type="ECO:0000313" key="3">
    <source>
        <dbReference type="EMBL" id="RHF76978.1"/>
    </source>
</evidence>
<dbReference type="Proteomes" id="UP000283762">
    <property type="component" value="Unassembled WGS sequence"/>
</dbReference>
<protein>
    <submittedName>
        <fullName evidence="3">ABC transporter permease</fullName>
    </submittedName>
</protein>
<proteinExistence type="predicted"/>
<reference evidence="3 4" key="1">
    <citation type="submission" date="2018-08" db="EMBL/GenBank/DDBJ databases">
        <title>A genome reference for cultivated species of the human gut microbiota.</title>
        <authorList>
            <person name="Zou Y."/>
            <person name="Xue W."/>
            <person name="Luo G."/>
        </authorList>
    </citation>
    <scope>NUCLEOTIDE SEQUENCE [LARGE SCALE GENOMIC DNA]</scope>
    <source>
        <strain evidence="3 4">AM25-16</strain>
    </source>
</reference>
<evidence type="ECO:0000313" key="4">
    <source>
        <dbReference type="Proteomes" id="UP000283762"/>
    </source>
</evidence>
<sequence>MIRLYFQQALYHLRENPIITWVSVLGTALAICMIMVLVITFQVRLVDCEPEVNRSRSLYVSAMSVKNKGGSDGDSSNARMSVRTGREC</sequence>
<keyword evidence="2" id="KW-0812">Transmembrane</keyword>